<evidence type="ECO:0000256" key="2">
    <source>
        <dbReference type="ARBA" id="ARBA00023015"/>
    </source>
</evidence>
<keyword evidence="4" id="KW-0539">Nucleus</keyword>
<dbReference type="SUPFAM" id="SSF46689">
    <property type="entry name" value="Homeodomain-like"/>
    <property type="match status" value="1"/>
</dbReference>
<evidence type="ECO:0000256" key="3">
    <source>
        <dbReference type="ARBA" id="ARBA00023163"/>
    </source>
</evidence>
<dbReference type="AlphaFoldDB" id="A0ABD1MN50"/>
<dbReference type="Proteomes" id="UP001603857">
    <property type="component" value="Unassembled WGS sequence"/>
</dbReference>
<feature type="region of interest" description="Disordered" evidence="5">
    <location>
        <begin position="319"/>
        <end position="381"/>
    </location>
</feature>
<reference evidence="7 8" key="1">
    <citation type="submission" date="2024-08" db="EMBL/GenBank/DDBJ databases">
        <title>Insights into the chromosomal genome structure of Flemingia macrophylla.</title>
        <authorList>
            <person name="Ding Y."/>
            <person name="Zhao Y."/>
            <person name="Bi W."/>
            <person name="Wu M."/>
            <person name="Zhao G."/>
            <person name="Gong Y."/>
            <person name="Li W."/>
            <person name="Zhang P."/>
        </authorList>
    </citation>
    <scope>NUCLEOTIDE SEQUENCE [LARGE SCALE GENOMIC DNA]</scope>
    <source>
        <strain evidence="7">DYQJB</strain>
        <tissue evidence="7">Leaf</tissue>
    </source>
</reference>
<organism evidence="7 8">
    <name type="scientific">Flemingia macrophylla</name>
    <dbReference type="NCBI Taxonomy" id="520843"/>
    <lineage>
        <taxon>Eukaryota</taxon>
        <taxon>Viridiplantae</taxon>
        <taxon>Streptophyta</taxon>
        <taxon>Embryophyta</taxon>
        <taxon>Tracheophyta</taxon>
        <taxon>Spermatophyta</taxon>
        <taxon>Magnoliopsida</taxon>
        <taxon>eudicotyledons</taxon>
        <taxon>Gunneridae</taxon>
        <taxon>Pentapetalae</taxon>
        <taxon>rosids</taxon>
        <taxon>fabids</taxon>
        <taxon>Fabales</taxon>
        <taxon>Fabaceae</taxon>
        <taxon>Papilionoideae</taxon>
        <taxon>50 kb inversion clade</taxon>
        <taxon>NPAAA clade</taxon>
        <taxon>indigoferoid/millettioid clade</taxon>
        <taxon>Phaseoleae</taxon>
        <taxon>Flemingia</taxon>
    </lineage>
</organism>
<dbReference type="Gene3D" id="1.10.10.60">
    <property type="entry name" value="Homeodomain-like"/>
    <property type="match status" value="1"/>
</dbReference>
<proteinExistence type="predicted"/>
<comment type="caution">
    <text evidence="7">The sequence shown here is derived from an EMBL/GenBank/DDBJ whole genome shotgun (WGS) entry which is preliminary data.</text>
</comment>
<gene>
    <name evidence="7" type="ORF">Fmac_011673</name>
</gene>
<sequence length="381" mass="42425">MSTDDATSSVMKAVVDGACDYWIKPLCRELFTNMWSHAARKAFREKKFGRWEGDDNRKQENNNSEFGFSTLIDATTGVSATQPVEVDELQHSYQPPEKKPRLVWTASLHQEFLKAVKQIGDDSMILCSYDAVPKKILEVMNIPGLTREHVASHLQKYRNTIKNSSNGATQQQNQMAFANTIQGTTESMVGVPVRVDFQSLAAPSHVSYSTLTTLDSALPINMISRAEHSTPTIQLPNHHHPEQSVTREHPSNIANANNFSQRIMDPYAYMSMNTLQHQNQQTMMPHQISSMYLQSSNMISENSSFVTPNNLGFTSGDIRSFSAPGTDAPVPYGSRSDDFTYDQGYLSSPSSSLEDSPFASGFGDPNFSGDIFDNNTKNKKL</sequence>
<evidence type="ECO:0000256" key="1">
    <source>
        <dbReference type="ARBA" id="ARBA00004123"/>
    </source>
</evidence>
<dbReference type="FunFam" id="1.10.10.60:FF:000007">
    <property type="entry name" value="Two-component response regulator"/>
    <property type="match status" value="1"/>
</dbReference>
<dbReference type="InterPro" id="IPR044841">
    <property type="entry name" value="LUX/BOA-like"/>
</dbReference>
<protein>
    <recommendedName>
        <fullName evidence="6">Myb-like domain-containing protein</fullName>
    </recommendedName>
</protein>
<dbReference type="NCBIfam" id="TIGR01557">
    <property type="entry name" value="myb_SHAQKYF"/>
    <property type="match status" value="1"/>
</dbReference>
<feature type="domain" description="Myb-like" evidence="6">
    <location>
        <begin position="102"/>
        <end position="158"/>
    </location>
</feature>
<accession>A0ABD1MN50</accession>
<dbReference type="GO" id="GO:0005634">
    <property type="term" value="C:nucleus"/>
    <property type="evidence" value="ECO:0007669"/>
    <property type="project" value="UniProtKB-SubCell"/>
</dbReference>
<feature type="compositionally biased region" description="Low complexity" evidence="5">
    <location>
        <begin position="346"/>
        <end position="360"/>
    </location>
</feature>
<dbReference type="EMBL" id="JBGMDY010000004">
    <property type="protein sequence ID" value="KAL2337227.1"/>
    <property type="molecule type" value="Genomic_DNA"/>
</dbReference>
<dbReference type="InterPro" id="IPR001005">
    <property type="entry name" value="SANT/Myb"/>
</dbReference>
<keyword evidence="2" id="KW-0805">Transcription regulation</keyword>
<evidence type="ECO:0000256" key="5">
    <source>
        <dbReference type="SAM" id="MobiDB-lite"/>
    </source>
</evidence>
<dbReference type="PANTHER" id="PTHR31442">
    <property type="entry name" value="HOMEODOMAIN-LIKE SUPERFAMILY PROTEIN-RELATED"/>
    <property type="match status" value="1"/>
</dbReference>
<keyword evidence="8" id="KW-1185">Reference proteome</keyword>
<comment type="subcellular location">
    <subcellularLocation>
        <location evidence="1">Nucleus</location>
    </subcellularLocation>
</comment>
<evidence type="ECO:0000256" key="4">
    <source>
        <dbReference type="ARBA" id="ARBA00023242"/>
    </source>
</evidence>
<dbReference type="InterPro" id="IPR009057">
    <property type="entry name" value="Homeodomain-like_sf"/>
</dbReference>
<evidence type="ECO:0000313" key="7">
    <source>
        <dbReference type="EMBL" id="KAL2337227.1"/>
    </source>
</evidence>
<name>A0ABD1MN50_9FABA</name>
<dbReference type="InterPro" id="IPR006447">
    <property type="entry name" value="Myb_dom_plants"/>
</dbReference>
<dbReference type="PANTHER" id="PTHR31442:SF40">
    <property type="entry name" value="HOMEODOMAIN-LIKE SUPERFAMILY PROTEIN"/>
    <property type="match status" value="1"/>
</dbReference>
<dbReference type="Pfam" id="PF00249">
    <property type="entry name" value="Myb_DNA-binding"/>
    <property type="match status" value="1"/>
</dbReference>
<evidence type="ECO:0000259" key="6">
    <source>
        <dbReference type="Pfam" id="PF00249"/>
    </source>
</evidence>
<keyword evidence="3" id="KW-0804">Transcription</keyword>
<evidence type="ECO:0000313" key="8">
    <source>
        <dbReference type="Proteomes" id="UP001603857"/>
    </source>
</evidence>